<keyword evidence="2" id="KW-1003">Cell membrane</keyword>
<evidence type="ECO:0000256" key="4">
    <source>
        <dbReference type="ARBA" id="ARBA00022989"/>
    </source>
</evidence>
<dbReference type="RefSeq" id="WP_129077467.1">
    <property type="nucleotide sequence ID" value="NZ_QOUX01000025.1"/>
</dbReference>
<dbReference type="EMBL" id="QOUX01000025">
    <property type="protein sequence ID" value="RXJ02362.1"/>
    <property type="molecule type" value="Genomic_DNA"/>
</dbReference>
<evidence type="ECO:0000256" key="1">
    <source>
        <dbReference type="ARBA" id="ARBA00004651"/>
    </source>
</evidence>
<comment type="caution">
    <text evidence="8">The sequence shown here is derived from an EMBL/GenBank/DDBJ whole genome shotgun (WGS) entry which is preliminary data.</text>
</comment>
<dbReference type="Proteomes" id="UP000290649">
    <property type="component" value="Unassembled WGS sequence"/>
</dbReference>
<evidence type="ECO:0000256" key="5">
    <source>
        <dbReference type="ARBA" id="ARBA00023136"/>
    </source>
</evidence>
<comment type="subcellular location">
    <subcellularLocation>
        <location evidence="1">Cell membrane</location>
        <topology evidence="1">Multi-pass membrane protein</topology>
    </subcellularLocation>
</comment>
<keyword evidence="3 6" id="KW-0812">Transmembrane</keyword>
<feature type="transmembrane region" description="Helical" evidence="6">
    <location>
        <begin position="285"/>
        <end position="308"/>
    </location>
</feature>
<gene>
    <name evidence="8" type="ORF">DS745_06565</name>
</gene>
<keyword evidence="4 6" id="KW-1133">Transmembrane helix</keyword>
<dbReference type="AlphaFoldDB" id="A0A4Q0VV38"/>
<keyword evidence="5 6" id="KW-0472">Membrane</keyword>
<feature type="domain" description="ABC3 transporter permease C-terminal" evidence="7">
    <location>
        <begin position="292"/>
        <end position="420"/>
    </location>
</feature>
<name>A0A4Q0VV38_9BACI</name>
<reference evidence="8 9" key="1">
    <citation type="journal article" date="2019" name="Int. J. Syst. Evol. Microbiol.">
        <title>Anaerobacillus alkaliphilus sp. nov., a novel alkaliphilic and moderately halophilic bacterium.</title>
        <authorList>
            <person name="Borsodi A.K."/>
            <person name="Aszalos J.M."/>
            <person name="Bihari P."/>
            <person name="Nagy I."/>
            <person name="Schumann P."/>
            <person name="Sproer C."/>
            <person name="Kovacs A.L."/>
            <person name="Boka K."/>
            <person name="Dobosy P."/>
            <person name="Ovari M."/>
            <person name="Szili-Kovacs T."/>
            <person name="Toth E."/>
        </authorList>
    </citation>
    <scope>NUCLEOTIDE SEQUENCE [LARGE SCALE GENOMIC DNA]</scope>
    <source>
        <strain evidence="8 9">B16-10</strain>
    </source>
</reference>
<evidence type="ECO:0000256" key="6">
    <source>
        <dbReference type="SAM" id="Phobius"/>
    </source>
</evidence>
<evidence type="ECO:0000256" key="3">
    <source>
        <dbReference type="ARBA" id="ARBA00022692"/>
    </source>
</evidence>
<accession>A0A4Q0VV38</accession>
<feature type="transmembrane region" description="Helical" evidence="6">
    <location>
        <begin position="390"/>
        <end position="411"/>
    </location>
</feature>
<protein>
    <recommendedName>
        <fullName evidence="7">ABC3 transporter permease C-terminal domain-containing protein</fullName>
    </recommendedName>
</protein>
<organism evidence="8 9">
    <name type="scientific">Anaerobacillus alkaliphilus</name>
    <dbReference type="NCBI Taxonomy" id="1548597"/>
    <lineage>
        <taxon>Bacteria</taxon>
        <taxon>Bacillati</taxon>
        <taxon>Bacillota</taxon>
        <taxon>Bacilli</taxon>
        <taxon>Bacillales</taxon>
        <taxon>Bacillaceae</taxon>
        <taxon>Anaerobacillus</taxon>
    </lineage>
</organism>
<dbReference type="GO" id="GO:0005886">
    <property type="term" value="C:plasma membrane"/>
    <property type="evidence" value="ECO:0007669"/>
    <property type="project" value="UniProtKB-SubCell"/>
</dbReference>
<evidence type="ECO:0000256" key="2">
    <source>
        <dbReference type="ARBA" id="ARBA00022475"/>
    </source>
</evidence>
<evidence type="ECO:0000313" key="9">
    <source>
        <dbReference type="Proteomes" id="UP000290649"/>
    </source>
</evidence>
<dbReference type="InterPro" id="IPR003838">
    <property type="entry name" value="ABC3_permease_C"/>
</dbReference>
<dbReference type="Pfam" id="PF02687">
    <property type="entry name" value="FtsX"/>
    <property type="match status" value="1"/>
</dbReference>
<feature type="transmembrane region" description="Helical" evidence="6">
    <location>
        <begin position="342"/>
        <end position="363"/>
    </location>
</feature>
<evidence type="ECO:0000313" key="8">
    <source>
        <dbReference type="EMBL" id="RXJ02362.1"/>
    </source>
</evidence>
<feature type="transmembrane region" description="Helical" evidence="6">
    <location>
        <begin position="441"/>
        <end position="461"/>
    </location>
</feature>
<dbReference type="PANTHER" id="PTHR30287:SF2">
    <property type="entry name" value="BLL1001 PROTEIN"/>
    <property type="match status" value="1"/>
</dbReference>
<dbReference type="InterPro" id="IPR038766">
    <property type="entry name" value="Membrane_comp_ABC_pdt"/>
</dbReference>
<dbReference type="OrthoDB" id="9793166at2"/>
<feature type="transmembrane region" description="Helical" evidence="6">
    <location>
        <begin position="537"/>
        <end position="555"/>
    </location>
</feature>
<feature type="transmembrane region" description="Helical" evidence="6">
    <location>
        <begin position="482"/>
        <end position="507"/>
    </location>
</feature>
<keyword evidence="9" id="KW-1185">Reference proteome</keyword>
<dbReference type="PANTHER" id="PTHR30287">
    <property type="entry name" value="MEMBRANE COMPONENT OF PREDICTED ABC SUPERFAMILY METABOLITE UPTAKE TRANSPORTER"/>
    <property type="match status" value="1"/>
</dbReference>
<feature type="transmembrane region" description="Helical" evidence="6">
    <location>
        <begin position="45"/>
        <end position="62"/>
    </location>
</feature>
<sequence length="591" mass="65337">MFAYVAITVAACLILSTIVTAKKYPHLRKMAMRNLVIHKQTTLLTVVGAMVGTALITTSLLIDHSISRSVERVYEEQLGDIVGDVPAIGQTMLSKPYFQAEDLQQLKLDNQRQDWPVADLLPIVSEEMLLMKVDQNNNPVILSPKTYVVGVGSHSDERINFSVKNNQIILSERTAAILEVIEGDQVIVVDKQKQWHTFTVNQVVPEQGITGYRGTNRATSTAIVSLETARSLVGMEEAGYTNVLTTKFPTRGKVEYYHSYSPGGNWDTVPVAIYTSNELEKSSKLLPIFTISSITAIIIGMALITNVFKMVAEERRKEFGILRAIGLSEQDLSRLLKIEGSIYAILSGCIGMAFGIGLAYFLVLKIREILSTAVEYSSGLNIRYEFSIDVLTLLTGFSIGLLIVYLCIAIISRKAVKISIVNALAVTGGEGFRAGKNNKFFPVRIVLTAVLLMSTISLFIFTKSTMYIEAVRNSAIQPLINLAVSLALLLLLVCIFIIGMPIIFSMVKTLFRPFPKLNGVLNLSFRHPEVNPARTSMLIFMFSLVLFLTSFSGVFSKTMESHFSSFNKDSATAGYDLLAKKYIWNLGERGT</sequence>
<evidence type="ECO:0000259" key="7">
    <source>
        <dbReference type="Pfam" id="PF02687"/>
    </source>
</evidence>
<proteinExistence type="predicted"/>